<dbReference type="HOGENOM" id="CLU_766623_0_0_0"/>
<dbReference type="SMART" id="SM00028">
    <property type="entry name" value="TPR"/>
    <property type="match status" value="4"/>
</dbReference>
<feature type="repeat" description="TPR" evidence="1">
    <location>
        <begin position="196"/>
        <end position="229"/>
    </location>
</feature>
<dbReference type="STRING" id="459349.CLOAM0978"/>
<evidence type="ECO:0008006" key="5">
    <source>
        <dbReference type="Google" id="ProtNLM"/>
    </source>
</evidence>
<dbReference type="OrthoDB" id="146908at2"/>
<feature type="repeat" description="TPR" evidence="1">
    <location>
        <begin position="230"/>
        <end position="263"/>
    </location>
</feature>
<sequence>MKKQIIIVCLMLIVLTACSTARQKLSPQGNVNLKTADVYYSQQDVEQAEIYYLKVLEDNPDHAIALRRLGDISLFKAENFTAREVEFYEDAYHYYAKAISVTEQFPNLTDQDRIDLRDMKKRKERAWTRIFLAAGKEKEAGNTQRAMEIYELAHKLEPERPEPMIQLKNIYLVDLKDDVKAEQILQQLLQKDPDKLEYLMEMGTFYYNKGNYAEAVKYFEKARPQIPTNIDNLMNISACYYELKDYEKAMSATKTALEIEPNNVDLLDNARSIAAQLNDIDQAIFYLKKLLDIRPNEDDFSLLATYLYNKQNWQELIKYAEQWYNWDKSNKIAVEYIIWAAQQTGNKQLETKYTAIKKTMP</sequence>
<evidence type="ECO:0000313" key="3">
    <source>
        <dbReference type="EMBL" id="CAO80850.1"/>
    </source>
</evidence>
<dbReference type="PROSITE" id="PS50005">
    <property type="entry name" value="TPR"/>
    <property type="match status" value="2"/>
</dbReference>
<dbReference type="AlphaFoldDB" id="B0VHN5"/>
<dbReference type="PANTHER" id="PTHR12558">
    <property type="entry name" value="CELL DIVISION CYCLE 16,23,27"/>
    <property type="match status" value="1"/>
</dbReference>
<accession>B0VHN5</accession>
<dbReference type="Pfam" id="PF13181">
    <property type="entry name" value="TPR_8"/>
    <property type="match status" value="1"/>
</dbReference>
<name>B0VHN5_CLOAI</name>
<dbReference type="Pfam" id="PF13432">
    <property type="entry name" value="TPR_16"/>
    <property type="match status" value="1"/>
</dbReference>
<dbReference type="KEGG" id="caci:CLOAM0978"/>
<evidence type="ECO:0000256" key="2">
    <source>
        <dbReference type="SAM" id="SignalP"/>
    </source>
</evidence>
<proteinExistence type="predicted"/>
<keyword evidence="4" id="KW-1185">Reference proteome</keyword>
<dbReference type="Pfam" id="PF14559">
    <property type="entry name" value="TPR_19"/>
    <property type="match status" value="2"/>
</dbReference>
<evidence type="ECO:0000313" key="4">
    <source>
        <dbReference type="Proteomes" id="UP000002019"/>
    </source>
</evidence>
<dbReference type="RefSeq" id="WP_015424708.1">
    <property type="nucleotide sequence ID" value="NC_020449.1"/>
</dbReference>
<keyword evidence="1" id="KW-0802">TPR repeat</keyword>
<organism evidence="3 4">
    <name type="scientific">Cloacimonas acidaminovorans (strain Evry)</name>
    <dbReference type="NCBI Taxonomy" id="459349"/>
    <lineage>
        <taxon>Bacteria</taxon>
        <taxon>Pseudomonadati</taxon>
        <taxon>Candidatus Cloacimonadota</taxon>
        <taxon>Candidatus Cloacimonadia</taxon>
        <taxon>Candidatus Cloacimonadales</taxon>
        <taxon>Candidatus Cloacimonadaceae</taxon>
        <taxon>Candidatus Cloacimonas</taxon>
    </lineage>
</organism>
<evidence type="ECO:0000256" key="1">
    <source>
        <dbReference type="PROSITE-ProRule" id="PRU00339"/>
    </source>
</evidence>
<protein>
    <recommendedName>
        <fullName evidence="5">Tetratricopeptide repeat protein</fullName>
    </recommendedName>
</protein>
<dbReference type="PROSITE" id="PS50293">
    <property type="entry name" value="TPR_REGION"/>
    <property type="match status" value="1"/>
</dbReference>
<keyword evidence="2" id="KW-0732">Signal</keyword>
<dbReference type="eggNOG" id="COG0457">
    <property type="taxonomic scope" value="Bacteria"/>
</dbReference>
<dbReference type="EMBL" id="CU466930">
    <property type="protein sequence ID" value="CAO80850.1"/>
    <property type="molecule type" value="Genomic_DNA"/>
</dbReference>
<dbReference type="InterPro" id="IPR011990">
    <property type="entry name" value="TPR-like_helical_dom_sf"/>
</dbReference>
<dbReference type="Proteomes" id="UP000002019">
    <property type="component" value="Chromosome"/>
</dbReference>
<gene>
    <name evidence="3" type="ordered locus">CLOAM0978</name>
</gene>
<dbReference type="InterPro" id="IPR019734">
    <property type="entry name" value="TPR_rpt"/>
</dbReference>
<reference evidence="3 4" key="1">
    <citation type="journal article" date="2008" name="J. Bacteriol.">
        <title>'Candidatus Cloacamonas acidaminovorans': genome sequence reconstruction provides a first glimpse of a new bacterial division.</title>
        <authorList>
            <person name="Pelletier E."/>
            <person name="Kreimeyer A."/>
            <person name="Bocs S."/>
            <person name="Rouy Z."/>
            <person name="Gyapay G."/>
            <person name="Chouari R."/>
            <person name="Riviere D."/>
            <person name="Ganesan A."/>
            <person name="Daegelen P."/>
            <person name="Sghir A."/>
            <person name="Cohen G.N."/>
            <person name="Medigue C."/>
            <person name="Weissenbach J."/>
            <person name="Le Paslier D."/>
        </authorList>
    </citation>
    <scope>NUCLEOTIDE SEQUENCE [LARGE SCALE GENOMIC DNA]</scope>
    <source>
        <strain evidence="4">Evry</strain>
    </source>
</reference>
<dbReference type="PANTHER" id="PTHR12558:SF13">
    <property type="entry name" value="CELL DIVISION CYCLE PROTEIN 27 HOMOLOG"/>
    <property type="match status" value="1"/>
</dbReference>
<feature type="chain" id="PRO_5002755074" description="Tetratricopeptide repeat protein" evidence="2">
    <location>
        <begin position="22"/>
        <end position="361"/>
    </location>
</feature>
<dbReference type="SUPFAM" id="SSF48452">
    <property type="entry name" value="TPR-like"/>
    <property type="match status" value="2"/>
</dbReference>
<dbReference type="Gene3D" id="1.25.40.10">
    <property type="entry name" value="Tetratricopeptide repeat domain"/>
    <property type="match status" value="3"/>
</dbReference>
<dbReference type="PROSITE" id="PS51257">
    <property type="entry name" value="PROKAR_LIPOPROTEIN"/>
    <property type="match status" value="1"/>
</dbReference>
<feature type="signal peptide" evidence="2">
    <location>
        <begin position="1"/>
        <end position="21"/>
    </location>
</feature>